<name>A0A835BVG8_9POAL</name>
<evidence type="ECO:0000313" key="2">
    <source>
        <dbReference type="Proteomes" id="UP000636709"/>
    </source>
</evidence>
<comment type="caution">
    <text evidence="1">The sequence shown here is derived from an EMBL/GenBank/DDBJ whole genome shotgun (WGS) entry which is preliminary data.</text>
</comment>
<sequence length="18" mass="2365">MGTNISGRRLWWHQFRRY</sequence>
<dbReference type="AlphaFoldDB" id="A0A835BVG8"/>
<reference evidence="1" key="1">
    <citation type="submission" date="2020-07" db="EMBL/GenBank/DDBJ databases">
        <title>Genome sequence and genetic diversity analysis of an under-domesticated orphan crop, white fonio (Digitaria exilis).</title>
        <authorList>
            <person name="Bennetzen J.L."/>
            <person name="Chen S."/>
            <person name="Ma X."/>
            <person name="Wang X."/>
            <person name="Yssel A.E.J."/>
            <person name="Chaluvadi S.R."/>
            <person name="Johnson M."/>
            <person name="Gangashetty P."/>
            <person name="Hamidou F."/>
            <person name="Sanogo M.D."/>
            <person name="Zwaenepoel A."/>
            <person name="Wallace J."/>
            <person name="Van De Peer Y."/>
            <person name="Van Deynze A."/>
        </authorList>
    </citation>
    <scope>NUCLEOTIDE SEQUENCE</scope>
    <source>
        <tissue evidence="1">Leaves</tissue>
    </source>
</reference>
<keyword evidence="2" id="KW-1185">Reference proteome</keyword>
<organism evidence="1 2">
    <name type="scientific">Digitaria exilis</name>
    <dbReference type="NCBI Taxonomy" id="1010633"/>
    <lineage>
        <taxon>Eukaryota</taxon>
        <taxon>Viridiplantae</taxon>
        <taxon>Streptophyta</taxon>
        <taxon>Embryophyta</taxon>
        <taxon>Tracheophyta</taxon>
        <taxon>Spermatophyta</taxon>
        <taxon>Magnoliopsida</taxon>
        <taxon>Liliopsida</taxon>
        <taxon>Poales</taxon>
        <taxon>Poaceae</taxon>
        <taxon>PACMAD clade</taxon>
        <taxon>Panicoideae</taxon>
        <taxon>Panicodae</taxon>
        <taxon>Paniceae</taxon>
        <taxon>Anthephorinae</taxon>
        <taxon>Digitaria</taxon>
    </lineage>
</organism>
<dbReference type="Proteomes" id="UP000636709">
    <property type="component" value="Unassembled WGS sequence"/>
</dbReference>
<proteinExistence type="predicted"/>
<accession>A0A835BVG8</accession>
<gene>
    <name evidence="1" type="ORF">HU200_033212</name>
</gene>
<dbReference type="EMBL" id="JACEFO010001795">
    <property type="protein sequence ID" value="KAF8701885.1"/>
    <property type="molecule type" value="Genomic_DNA"/>
</dbReference>
<protein>
    <submittedName>
        <fullName evidence="1">Uncharacterized protein</fullName>
    </submittedName>
</protein>
<evidence type="ECO:0000313" key="1">
    <source>
        <dbReference type="EMBL" id="KAF8701885.1"/>
    </source>
</evidence>